<dbReference type="AlphaFoldDB" id="A0A1J5R1P8"/>
<dbReference type="EMBL" id="MLJW01000332">
    <property type="protein sequence ID" value="OIQ89386.1"/>
    <property type="molecule type" value="Genomic_DNA"/>
</dbReference>
<sequence length="182" mass="19087">MRQAKRTSRFVVLLGGALLLGACSPALDWREARPKGTDLLLTFPCKPQQLTQPVMLGEQRVTMSMTGCVASGMTFALAHADVGSAARVAPALATLRDAALANVHGQATAVHASAVDHATPGLADAVEMDVAGRDPRGGAVREHIVLFAQGSQVYQATALAASAHYQDDAARSFTTSIRLPER</sequence>
<organism evidence="1">
    <name type="scientific">mine drainage metagenome</name>
    <dbReference type="NCBI Taxonomy" id="410659"/>
    <lineage>
        <taxon>unclassified sequences</taxon>
        <taxon>metagenomes</taxon>
        <taxon>ecological metagenomes</taxon>
    </lineage>
</organism>
<comment type="caution">
    <text evidence="1">The sequence shown here is derived from an EMBL/GenBank/DDBJ whole genome shotgun (WGS) entry which is preliminary data.</text>
</comment>
<proteinExistence type="predicted"/>
<evidence type="ECO:0000313" key="1">
    <source>
        <dbReference type="EMBL" id="OIQ89386.1"/>
    </source>
</evidence>
<dbReference type="PROSITE" id="PS51257">
    <property type="entry name" value="PROKAR_LIPOPROTEIN"/>
    <property type="match status" value="1"/>
</dbReference>
<protein>
    <recommendedName>
        <fullName evidence="2">Lipoprotein</fullName>
    </recommendedName>
</protein>
<reference evidence="1" key="1">
    <citation type="submission" date="2016-10" db="EMBL/GenBank/DDBJ databases">
        <title>Sequence of Gallionella enrichment culture.</title>
        <authorList>
            <person name="Poehlein A."/>
            <person name="Muehling M."/>
            <person name="Daniel R."/>
        </authorList>
    </citation>
    <scope>NUCLEOTIDE SEQUENCE</scope>
</reference>
<name>A0A1J5R1P8_9ZZZZ</name>
<accession>A0A1J5R1P8</accession>
<gene>
    <name evidence="1" type="ORF">GALL_287080</name>
</gene>
<evidence type="ECO:0008006" key="2">
    <source>
        <dbReference type="Google" id="ProtNLM"/>
    </source>
</evidence>